<dbReference type="AlphaFoldDB" id="A0A147F9A8"/>
<evidence type="ECO:0000313" key="3">
    <source>
        <dbReference type="Proteomes" id="UP000072189"/>
    </source>
</evidence>
<sequence>MTGSEDFVEIIRAAVEADPGNIGLRVDLIELLLQDHLDEAAVQIDRVAEQGANAATVNVLRARLMAARLRAGQAPDAAPDASATGAAPTGPASVPPPPAPWATSPAATPPAAPPVSSPHFRPPDPVLDPVCL</sequence>
<feature type="non-terminal residue" evidence="2">
    <location>
        <position position="132"/>
    </location>
</feature>
<dbReference type="PATRIC" id="fig|2033.7.peg.1851"/>
<dbReference type="RefSeq" id="WP_193753601.1">
    <property type="nucleotide sequence ID" value="NZ_LDRV01000034.1"/>
</dbReference>
<feature type="compositionally biased region" description="Pro residues" evidence="1">
    <location>
        <begin position="107"/>
        <end position="116"/>
    </location>
</feature>
<dbReference type="InterPro" id="IPR011990">
    <property type="entry name" value="TPR-like_helical_dom_sf"/>
</dbReference>
<reference evidence="2 3" key="1">
    <citation type="journal article" date="2016" name="Front. Microbiol.">
        <title>Genomic Resource of Rice Seed Associated Bacteria.</title>
        <authorList>
            <person name="Midha S."/>
            <person name="Bansal K."/>
            <person name="Sharma S."/>
            <person name="Kumar N."/>
            <person name="Patil P.P."/>
            <person name="Chaudhry V."/>
            <person name="Patil P.B."/>
        </authorList>
    </citation>
    <scope>NUCLEOTIDE SEQUENCE [LARGE SCALE GENOMIC DNA]</scope>
    <source>
        <strain evidence="2 3">RSA3</strain>
    </source>
</reference>
<comment type="caution">
    <text evidence="2">The sequence shown here is derived from an EMBL/GenBank/DDBJ whole genome shotgun (WGS) entry which is preliminary data.</text>
</comment>
<evidence type="ECO:0000256" key="1">
    <source>
        <dbReference type="SAM" id="MobiDB-lite"/>
    </source>
</evidence>
<evidence type="ECO:0000313" key="2">
    <source>
        <dbReference type="EMBL" id="KTS13149.1"/>
    </source>
</evidence>
<gene>
    <name evidence="2" type="ORF">RSA3_06240</name>
</gene>
<dbReference type="Proteomes" id="UP000072189">
    <property type="component" value="Unassembled WGS sequence"/>
</dbReference>
<name>A0A147F9A8_MICTE</name>
<dbReference type="EMBL" id="LDRV01000034">
    <property type="protein sequence ID" value="KTS13149.1"/>
    <property type="molecule type" value="Genomic_DNA"/>
</dbReference>
<dbReference type="Gene3D" id="1.25.40.10">
    <property type="entry name" value="Tetratricopeptide repeat domain"/>
    <property type="match status" value="1"/>
</dbReference>
<organism evidence="2 3">
    <name type="scientific">Microbacterium testaceum</name>
    <name type="common">Aureobacterium testaceum</name>
    <name type="synonym">Brevibacterium testaceum</name>
    <dbReference type="NCBI Taxonomy" id="2033"/>
    <lineage>
        <taxon>Bacteria</taxon>
        <taxon>Bacillati</taxon>
        <taxon>Actinomycetota</taxon>
        <taxon>Actinomycetes</taxon>
        <taxon>Micrococcales</taxon>
        <taxon>Microbacteriaceae</taxon>
        <taxon>Microbacterium</taxon>
    </lineage>
</organism>
<feature type="compositionally biased region" description="Low complexity" evidence="1">
    <location>
        <begin position="70"/>
        <end position="92"/>
    </location>
</feature>
<accession>A0A147F9A8</accession>
<protein>
    <submittedName>
        <fullName evidence="2">ATPase AAA</fullName>
    </submittedName>
</protein>
<feature type="region of interest" description="Disordered" evidence="1">
    <location>
        <begin position="70"/>
        <end position="132"/>
    </location>
</feature>
<proteinExistence type="predicted"/>